<feature type="domain" description="Glycosyltransferase 2-like" evidence="1">
    <location>
        <begin position="105"/>
        <end position="265"/>
    </location>
</feature>
<dbReference type="SUPFAM" id="SSF53448">
    <property type="entry name" value="Nucleotide-diphospho-sugar transferases"/>
    <property type="match status" value="2"/>
</dbReference>
<protein>
    <recommendedName>
        <fullName evidence="1">Glycosyltransferase 2-like domain-containing protein</fullName>
    </recommendedName>
</protein>
<evidence type="ECO:0000313" key="3">
    <source>
        <dbReference type="Proteomes" id="UP000216020"/>
    </source>
</evidence>
<keyword evidence="3" id="KW-1185">Reference proteome</keyword>
<dbReference type="Proteomes" id="UP000216020">
    <property type="component" value="Unassembled WGS sequence"/>
</dbReference>
<dbReference type="InterPro" id="IPR001173">
    <property type="entry name" value="Glyco_trans_2-like"/>
</dbReference>
<organism evidence="2 3">
    <name type="scientific">Bordetella genomosp. 10</name>
    <dbReference type="NCBI Taxonomy" id="1416804"/>
    <lineage>
        <taxon>Bacteria</taxon>
        <taxon>Pseudomonadati</taxon>
        <taxon>Pseudomonadota</taxon>
        <taxon>Betaproteobacteria</taxon>
        <taxon>Burkholderiales</taxon>
        <taxon>Alcaligenaceae</taxon>
        <taxon>Bordetella</taxon>
    </lineage>
</organism>
<dbReference type="EMBL" id="NEVM01000005">
    <property type="protein sequence ID" value="OZI32042.1"/>
    <property type="molecule type" value="Genomic_DNA"/>
</dbReference>
<evidence type="ECO:0000259" key="1">
    <source>
        <dbReference type="Pfam" id="PF00535"/>
    </source>
</evidence>
<dbReference type="AlphaFoldDB" id="A0A261S510"/>
<accession>A0A261S510</accession>
<dbReference type="InterPro" id="IPR029044">
    <property type="entry name" value="Nucleotide-diphossugar_trans"/>
</dbReference>
<dbReference type="Gene3D" id="3.90.550.10">
    <property type="entry name" value="Spore Coat Polysaccharide Biosynthesis Protein SpsA, Chain A"/>
    <property type="match status" value="2"/>
</dbReference>
<sequence>MAHAGKREDASPGGGRGPAAGLVRGLRQFGGFKQVVRRAIGLARREGWAGVGRGLMALGAAIRRQGGDGRNDYESWVARYDTMSDARREQVRTRAAAMVSQPLVSVIMPVYNPEPRWLEAAIASVQAQLYPHWELCIADDASSDPVVKEMLQRCAARDARIRVTFRERNGHISEASNTALGMARGDWVALFDHDDLLSEDALFCIVEAINRHADAGLVYSDEDKITDAGVRCVPHFKPDWNYELFLSYNFICHLGVYRRALVEEVGGFRKGLEGAQDYDLALRCVERLAPEQIVHVPRVLYHWRMHAASTAVGGQSKPYALPAGERALNEHLKRRGVAATAEFQPAGYCQTRYMLPSPPPRVSIVVMGGAAGDTLFDAWLADLGARTDYDNREIVVASITPATEDVPLQRVAAVAAAANGEIVVLLAPFMQPRSAAWLSELVAQAIQADTGAVGPRVLDADGRVAGTALLFGADGVMRIAHRGLKTPDEGYFHRAAVSQAVTALSPLCVAVRKSRFMSAGGMASGPQTLVAAVVDLCLRLRAAGLRNVYAGHVVLRLECEGQHSPAESAEMSPTAPTVRSQLLEPSFVDPAYNPNLTLVHEDFSLAWPPRLVDI</sequence>
<dbReference type="PANTHER" id="PTHR43685:SF2">
    <property type="entry name" value="GLYCOSYLTRANSFERASE 2-LIKE DOMAIN-CONTAINING PROTEIN"/>
    <property type="match status" value="1"/>
</dbReference>
<gene>
    <name evidence="2" type="ORF">CAL29_29855</name>
</gene>
<evidence type="ECO:0000313" key="2">
    <source>
        <dbReference type="EMBL" id="OZI32042.1"/>
    </source>
</evidence>
<reference evidence="3" key="1">
    <citation type="submission" date="2017-05" db="EMBL/GenBank/DDBJ databases">
        <title>Complete and WGS of Bordetella genogroups.</title>
        <authorList>
            <person name="Spilker T."/>
            <person name="Lipuma J."/>
        </authorList>
    </citation>
    <scope>NUCLEOTIDE SEQUENCE [LARGE SCALE GENOMIC DNA]</scope>
    <source>
        <strain evidence="3">AU16122</strain>
    </source>
</reference>
<comment type="caution">
    <text evidence="2">The sequence shown here is derived from an EMBL/GenBank/DDBJ whole genome shotgun (WGS) entry which is preliminary data.</text>
</comment>
<dbReference type="Pfam" id="PF00535">
    <property type="entry name" value="Glycos_transf_2"/>
    <property type="match status" value="1"/>
</dbReference>
<dbReference type="CDD" id="cd04184">
    <property type="entry name" value="GT2_RfbC_Mx_like"/>
    <property type="match status" value="1"/>
</dbReference>
<name>A0A261S510_9BORD</name>
<proteinExistence type="predicted"/>
<dbReference type="PANTHER" id="PTHR43685">
    <property type="entry name" value="GLYCOSYLTRANSFERASE"/>
    <property type="match status" value="1"/>
</dbReference>
<dbReference type="InterPro" id="IPR050834">
    <property type="entry name" value="Glycosyltransf_2"/>
</dbReference>